<protein>
    <recommendedName>
        <fullName evidence="8">Phospho-2-dehydro-3-deoxyheptonate aldolase</fullName>
        <ecNumber evidence="8">2.5.1.54</ecNumber>
    </recommendedName>
</protein>
<dbReference type="GO" id="GO:0009423">
    <property type="term" value="P:chorismate biosynthetic process"/>
    <property type="evidence" value="ECO:0007669"/>
    <property type="project" value="UniProtKB-UniPathway"/>
</dbReference>
<feature type="domain" description="DAHP synthetase I/KDSA" evidence="9">
    <location>
        <begin position="50"/>
        <end position="342"/>
    </location>
</feature>
<dbReference type="Gene3D" id="3.20.20.70">
    <property type="entry name" value="Aldolase class I"/>
    <property type="match status" value="1"/>
</dbReference>
<dbReference type="PANTHER" id="PTHR21225:SF12">
    <property type="entry name" value="PHOSPHO-2-DEHYDRO-3-DEOXYHEPTONATE ALDOLASE, TYROSINE-INHIBITED"/>
    <property type="match status" value="1"/>
</dbReference>
<dbReference type="InterPro" id="IPR006218">
    <property type="entry name" value="DAHP1/KDSA"/>
</dbReference>
<sequence length="358" mass="38267">MKDHSAADLTDDVRIHGAQPLITPWVLAEELPLPSAQRHEIVNARRAIESVLAGEDRRMLAIVGPCSVHDPAALLEFASQLQTACAPLSDAILPVLRVYFEKPRTVVGWKGLINDPDLDGSFRINKGLRQARRVLLDVAALGLPAASEFLDTTFGQYYADLVSFGAIGARTVESQIHRELASGLSMPVGFKNGTNGNIDVAIDAIRSARHSHWFPSLTKEGTPAILHSTGNPHGYLILRGGSATGANYHAEAVHAAATALAQHELPASLIVDCSHGNSEKDPARQAVVVSSLCDQMEQGQRAIRGVMLESHLVAGNQPIAARAQLTYGQSITDACLALEHTVPLLEQLAAAVRRSQPG</sequence>
<dbReference type="EC" id="2.5.1.54" evidence="8"/>
<evidence type="ECO:0000256" key="4">
    <source>
        <dbReference type="ARBA" id="ARBA00022605"/>
    </source>
</evidence>
<organism evidence="10 11">
    <name type="scientific">Haliea salexigens</name>
    <dbReference type="NCBI Taxonomy" id="287487"/>
    <lineage>
        <taxon>Bacteria</taxon>
        <taxon>Pseudomonadati</taxon>
        <taxon>Pseudomonadota</taxon>
        <taxon>Gammaproteobacteria</taxon>
        <taxon>Cellvibrionales</taxon>
        <taxon>Halieaceae</taxon>
        <taxon>Haliea</taxon>
    </lineage>
</organism>
<keyword evidence="5 8" id="KW-0808">Transferase</keyword>
<evidence type="ECO:0000256" key="6">
    <source>
        <dbReference type="ARBA" id="ARBA00023141"/>
    </source>
</evidence>
<gene>
    <name evidence="10" type="ORF">DCP75_13895</name>
</gene>
<dbReference type="SUPFAM" id="SSF51569">
    <property type="entry name" value="Aldolase"/>
    <property type="match status" value="1"/>
</dbReference>
<evidence type="ECO:0000313" key="11">
    <source>
        <dbReference type="Proteomes" id="UP000259273"/>
    </source>
</evidence>
<evidence type="ECO:0000256" key="7">
    <source>
        <dbReference type="ARBA" id="ARBA00047508"/>
    </source>
</evidence>
<name>A0A3C1KQ43_9GAMM</name>
<comment type="catalytic activity">
    <reaction evidence="7 8">
        <text>D-erythrose 4-phosphate + phosphoenolpyruvate + H2O = 7-phospho-2-dehydro-3-deoxy-D-arabino-heptonate + phosphate</text>
        <dbReference type="Rhea" id="RHEA:14717"/>
        <dbReference type="ChEBI" id="CHEBI:15377"/>
        <dbReference type="ChEBI" id="CHEBI:16897"/>
        <dbReference type="ChEBI" id="CHEBI:43474"/>
        <dbReference type="ChEBI" id="CHEBI:58394"/>
        <dbReference type="ChEBI" id="CHEBI:58702"/>
        <dbReference type="EC" id="2.5.1.54"/>
    </reaction>
</comment>
<dbReference type="Proteomes" id="UP000259273">
    <property type="component" value="Unassembled WGS sequence"/>
</dbReference>
<comment type="pathway">
    <text evidence="2 8">Metabolic intermediate biosynthesis; chorismate biosynthesis; chorismate from D-erythrose 4-phosphate and phosphoenolpyruvate: step 1/7.</text>
</comment>
<dbReference type="STRING" id="1121937.GCA_000423125_02530"/>
<dbReference type="PANTHER" id="PTHR21225">
    <property type="entry name" value="PHOSPHO-2-DEHYDRO-3-DEOXYHEPTONATE ALDOLASE DAHP SYNTHETASE"/>
    <property type="match status" value="1"/>
</dbReference>
<dbReference type="UniPathway" id="UPA00053">
    <property type="reaction ID" value="UER00084"/>
</dbReference>
<evidence type="ECO:0000256" key="5">
    <source>
        <dbReference type="ARBA" id="ARBA00022679"/>
    </source>
</evidence>
<evidence type="ECO:0000256" key="8">
    <source>
        <dbReference type="PIRNR" id="PIRNR001361"/>
    </source>
</evidence>
<comment type="caution">
    <text evidence="10">The sequence shown here is derived from an EMBL/GenBank/DDBJ whole genome shotgun (WGS) entry which is preliminary data.</text>
</comment>
<evidence type="ECO:0000256" key="2">
    <source>
        <dbReference type="ARBA" id="ARBA00004688"/>
    </source>
</evidence>
<dbReference type="InterPro" id="IPR006219">
    <property type="entry name" value="DAHP_synth_1"/>
</dbReference>
<proteinExistence type="inferred from homology"/>
<dbReference type="Pfam" id="PF00793">
    <property type="entry name" value="DAHP_synth_1"/>
    <property type="match status" value="1"/>
</dbReference>
<comment type="similarity">
    <text evidence="3 8">Belongs to the class-I DAHP synthase family.</text>
</comment>
<dbReference type="NCBIfam" id="TIGR00034">
    <property type="entry name" value="aroFGH"/>
    <property type="match status" value="1"/>
</dbReference>
<evidence type="ECO:0000259" key="9">
    <source>
        <dbReference type="Pfam" id="PF00793"/>
    </source>
</evidence>
<dbReference type="NCBIfam" id="NF009395">
    <property type="entry name" value="PRK12755.1"/>
    <property type="match status" value="1"/>
</dbReference>
<evidence type="ECO:0000256" key="3">
    <source>
        <dbReference type="ARBA" id="ARBA00007985"/>
    </source>
</evidence>
<dbReference type="PIRSF" id="PIRSF001361">
    <property type="entry name" value="DAHP_synthase"/>
    <property type="match status" value="1"/>
</dbReference>
<dbReference type="FunFam" id="3.20.20.70:FF:000005">
    <property type="entry name" value="Phospho-2-dehydro-3-deoxyheptonate aldolase"/>
    <property type="match status" value="1"/>
</dbReference>
<comment type="function">
    <text evidence="1 8">Stereospecific condensation of phosphoenolpyruvate (PEP) and D-erythrose-4-phosphate (E4P) giving rise to 3-deoxy-D-arabino-heptulosonate-7-phosphate (DAHP).</text>
</comment>
<dbReference type="GO" id="GO:0008652">
    <property type="term" value="P:amino acid biosynthetic process"/>
    <property type="evidence" value="ECO:0007669"/>
    <property type="project" value="UniProtKB-KW"/>
</dbReference>
<evidence type="ECO:0000313" key="10">
    <source>
        <dbReference type="EMBL" id="HAN28787.1"/>
    </source>
</evidence>
<keyword evidence="4 8" id="KW-0028">Amino-acid biosynthesis</keyword>
<dbReference type="GO" id="GO:0042802">
    <property type="term" value="F:identical protein binding"/>
    <property type="evidence" value="ECO:0007669"/>
    <property type="project" value="UniProtKB-ARBA"/>
</dbReference>
<dbReference type="GO" id="GO:0005737">
    <property type="term" value="C:cytoplasm"/>
    <property type="evidence" value="ECO:0007669"/>
    <property type="project" value="TreeGrafter"/>
</dbReference>
<accession>A0A3C1KQ43</accession>
<evidence type="ECO:0000256" key="1">
    <source>
        <dbReference type="ARBA" id="ARBA00003726"/>
    </source>
</evidence>
<dbReference type="AlphaFoldDB" id="A0A3C1KQ43"/>
<dbReference type="InterPro" id="IPR013785">
    <property type="entry name" value="Aldolase_TIM"/>
</dbReference>
<dbReference type="GO" id="GO:0003849">
    <property type="term" value="F:3-deoxy-7-phosphoheptulonate synthase activity"/>
    <property type="evidence" value="ECO:0007669"/>
    <property type="project" value="UniProtKB-EC"/>
</dbReference>
<dbReference type="GO" id="GO:0009073">
    <property type="term" value="P:aromatic amino acid family biosynthetic process"/>
    <property type="evidence" value="ECO:0007669"/>
    <property type="project" value="UniProtKB-KW"/>
</dbReference>
<dbReference type="EMBL" id="DMND01000186">
    <property type="protein sequence ID" value="HAN28787.1"/>
    <property type="molecule type" value="Genomic_DNA"/>
</dbReference>
<keyword evidence="6 8" id="KW-0057">Aromatic amino acid biosynthesis</keyword>
<reference evidence="10 11" key="1">
    <citation type="journal article" date="2018" name="Nat. Biotechnol.">
        <title>A standardized bacterial taxonomy based on genome phylogeny substantially revises the tree of life.</title>
        <authorList>
            <person name="Parks D.H."/>
            <person name="Chuvochina M."/>
            <person name="Waite D.W."/>
            <person name="Rinke C."/>
            <person name="Skarshewski A."/>
            <person name="Chaumeil P.A."/>
            <person name="Hugenholtz P."/>
        </authorList>
    </citation>
    <scope>NUCLEOTIDE SEQUENCE [LARGE SCALE GENOMIC DNA]</scope>
    <source>
        <strain evidence="10">UBA9158</strain>
    </source>
</reference>